<dbReference type="HAMAP" id="MF_00182">
    <property type="entry name" value="Formyl_trans"/>
    <property type="match status" value="1"/>
</dbReference>
<keyword evidence="4 5" id="KW-0648">Protein biosynthesis</keyword>
<evidence type="ECO:0000256" key="2">
    <source>
        <dbReference type="ARBA" id="ARBA00012261"/>
    </source>
</evidence>
<name>A0ABY2QI86_9SPHN</name>
<organism evidence="8 9">
    <name type="scientific">Sphingomonas olei</name>
    <dbReference type="NCBI Taxonomy" id="1886787"/>
    <lineage>
        <taxon>Bacteria</taxon>
        <taxon>Pseudomonadati</taxon>
        <taxon>Pseudomonadota</taxon>
        <taxon>Alphaproteobacteria</taxon>
        <taxon>Sphingomonadales</taxon>
        <taxon>Sphingomonadaceae</taxon>
        <taxon>Sphingomonas</taxon>
    </lineage>
</organism>
<dbReference type="NCBIfam" id="TIGR00460">
    <property type="entry name" value="fmt"/>
    <property type="match status" value="1"/>
</dbReference>
<evidence type="ECO:0000256" key="3">
    <source>
        <dbReference type="ARBA" id="ARBA00022679"/>
    </source>
</evidence>
<dbReference type="RefSeq" id="WP_136451387.1">
    <property type="nucleotide sequence ID" value="NZ_SSTI01000005.1"/>
</dbReference>
<dbReference type="SUPFAM" id="SSF50486">
    <property type="entry name" value="FMT C-terminal domain-like"/>
    <property type="match status" value="1"/>
</dbReference>
<comment type="similarity">
    <text evidence="1 5">Belongs to the Fmt family.</text>
</comment>
<dbReference type="CDD" id="cd08646">
    <property type="entry name" value="FMT_core_Met-tRNA-FMT_N"/>
    <property type="match status" value="1"/>
</dbReference>
<dbReference type="EMBL" id="SSTI01000005">
    <property type="protein sequence ID" value="THG40166.1"/>
    <property type="molecule type" value="Genomic_DNA"/>
</dbReference>
<evidence type="ECO:0000313" key="9">
    <source>
        <dbReference type="Proteomes" id="UP000308038"/>
    </source>
</evidence>
<dbReference type="InterPro" id="IPR041711">
    <property type="entry name" value="Met-tRNA-FMT_N"/>
</dbReference>
<evidence type="ECO:0000256" key="5">
    <source>
        <dbReference type="HAMAP-Rule" id="MF_00182"/>
    </source>
</evidence>
<keyword evidence="3 5" id="KW-0808">Transferase</keyword>
<comment type="catalytic activity">
    <reaction evidence="5">
        <text>L-methionyl-tRNA(fMet) + (6R)-10-formyltetrahydrofolate = N-formyl-L-methionyl-tRNA(fMet) + (6S)-5,6,7,8-tetrahydrofolate + H(+)</text>
        <dbReference type="Rhea" id="RHEA:24380"/>
        <dbReference type="Rhea" id="RHEA-COMP:9952"/>
        <dbReference type="Rhea" id="RHEA-COMP:9953"/>
        <dbReference type="ChEBI" id="CHEBI:15378"/>
        <dbReference type="ChEBI" id="CHEBI:57453"/>
        <dbReference type="ChEBI" id="CHEBI:78530"/>
        <dbReference type="ChEBI" id="CHEBI:78844"/>
        <dbReference type="ChEBI" id="CHEBI:195366"/>
        <dbReference type="EC" id="2.1.2.9"/>
    </reaction>
</comment>
<dbReference type="Pfam" id="PF02911">
    <property type="entry name" value="Formyl_trans_C"/>
    <property type="match status" value="1"/>
</dbReference>
<dbReference type="CDD" id="cd08704">
    <property type="entry name" value="Met_tRNA_FMT_C"/>
    <property type="match status" value="1"/>
</dbReference>
<dbReference type="InterPro" id="IPR002376">
    <property type="entry name" value="Formyl_transf_N"/>
</dbReference>
<dbReference type="InterPro" id="IPR005793">
    <property type="entry name" value="Formyl_trans_C"/>
</dbReference>
<dbReference type="InterPro" id="IPR005794">
    <property type="entry name" value="Fmt"/>
</dbReference>
<comment type="caution">
    <text evidence="8">The sequence shown here is derived from an EMBL/GenBank/DDBJ whole genome shotgun (WGS) entry which is preliminary data.</text>
</comment>
<dbReference type="PANTHER" id="PTHR11138">
    <property type="entry name" value="METHIONYL-TRNA FORMYLTRANSFERASE"/>
    <property type="match status" value="1"/>
</dbReference>
<dbReference type="PANTHER" id="PTHR11138:SF5">
    <property type="entry name" value="METHIONYL-TRNA FORMYLTRANSFERASE, MITOCHONDRIAL"/>
    <property type="match status" value="1"/>
</dbReference>
<evidence type="ECO:0000259" key="6">
    <source>
        <dbReference type="Pfam" id="PF00551"/>
    </source>
</evidence>
<proteinExistence type="inferred from homology"/>
<dbReference type="GO" id="GO:0004479">
    <property type="term" value="F:methionyl-tRNA formyltransferase activity"/>
    <property type="evidence" value="ECO:0007669"/>
    <property type="project" value="UniProtKB-EC"/>
</dbReference>
<dbReference type="InterPro" id="IPR011034">
    <property type="entry name" value="Formyl_transferase-like_C_sf"/>
</dbReference>
<dbReference type="InterPro" id="IPR044135">
    <property type="entry name" value="Met-tRNA-FMT_C"/>
</dbReference>
<dbReference type="Pfam" id="PF00551">
    <property type="entry name" value="Formyl_trans_N"/>
    <property type="match status" value="1"/>
</dbReference>
<feature type="domain" description="Formyl transferase N-terminal" evidence="6">
    <location>
        <begin position="1"/>
        <end position="180"/>
    </location>
</feature>
<evidence type="ECO:0000259" key="7">
    <source>
        <dbReference type="Pfam" id="PF02911"/>
    </source>
</evidence>
<dbReference type="InterPro" id="IPR036477">
    <property type="entry name" value="Formyl_transf_N_sf"/>
</dbReference>
<evidence type="ECO:0000313" key="8">
    <source>
        <dbReference type="EMBL" id="THG40166.1"/>
    </source>
</evidence>
<dbReference type="Proteomes" id="UP000308038">
    <property type="component" value="Unassembled WGS sequence"/>
</dbReference>
<evidence type="ECO:0000256" key="1">
    <source>
        <dbReference type="ARBA" id="ARBA00010699"/>
    </source>
</evidence>
<dbReference type="Gene3D" id="3.40.50.12230">
    <property type="match status" value="1"/>
</dbReference>
<accession>A0ABY2QI86</accession>
<keyword evidence="9" id="KW-1185">Reference proteome</keyword>
<gene>
    <name evidence="5" type="primary">fmt</name>
    <name evidence="8" type="ORF">E5988_08265</name>
</gene>
<feature type="binding site" evidence="5">
    <location>
        <begin position="110"/>
        <end position="113"/>
    </location>
    <ligand>
        <name>(6S)-5,6,7,8-tetrahydrofolate</name>
        <dbReference type="ChEBI" id="CHEBI:57453"/>
    </ligand>
</feature>
<dbReference type="SUPFAM" id="SSF53328">
    <property type="entry name" value="Formyltransferase"/>
    <property type="match status" value="1"/>
</dbReference>
<evidence type="ECO:0000256" key="4">
    <source>
        <dbReference type="ARBA" id="ARBA00022917"/>
    </source>
</evidence>
<feature type="domain" description="Formyl transferase C-terminal" evidence="7">
    <location>
        <begin position="201"/>
        <end position="295"/>
    </location>
</feature>
<protein>
    <recommendedName>
        <fullName evidence="2 5">Methionyl-tRNA formyltransferase</fullName>
        <ecNumber evidence="2 5">2.1.2.9</ecNumber>
    </recommendedName>
</protein>
<reference evidence="8 9" key="1">
    <citation type="submission" date="2019-04" db="EMBL/GenBank/DDBJ databases">
        <title>Microbes associate with the intestines of laboratory mice.</title>
        <authorList>
            <person name="Navarre W."/>
            <person name="Wong E."/>
            <person name="Huang K.C."/>
            <person name="Tropini C."/>
            <person name="Ng K."/>
            <person name="Yu B."/>
        </authorList>
    </citation>
    <scope>NUCLEOTIDE SEQUENCE [LARGE SCALE GENOMIC DNA]</scope>
    <source>
        <strain evidence="8 9">NM83_B4-11</strain>
    </source>
</reference>
<dbReference type="EC" id="2.1.2.9" evidence="2 5"/>
<comment type="function">
    <text evidence="5">Attaches a formyl group to the free amino group of methionyl-tRNA(fMet). The formyl group appears to play a dual role in the initiator identity of N-formylmethionyl-tRNA by promoting its recognition by IF2 and preventing the misappropriation of this tRNA by the elongation apparatus.</text>
</comment>
<sequence length="303" mass="31495">MRIIFMGTPAFAVPALEALVAAGHQVVAAYSQPPRPGGRRGRALVPSPVHAAAEACGIPVHTPVSLRNAEEQAAFAALEADVAVVAAYGLILPQAILDAPRFGCLNIHGSLLPRWRGAAPIQRAILAGDAETGVGIMQMEAGLDTGPVRLEGRTPIAGKTAGELTDELAQMGARLMVEVLADLDAHPAVAQPADGVTYAAKIAKEEMRLDFTPGAEVVERQVRAFNPPGAWFEVNGERVRLLAADVIADAGAPAAPGEVVDDRLTIACGSGALRPTRVQRAGRGVMSVDELLRGFAIPAGTRL</sequence>